<dbReference type="Pfam" id="PF13886">
    <property type="entry name" value="TM7S3_TM198"/>
    <property type="match status" value="1"/>
</dbReference>
<evidence type="ECO:0000256" key="2">
    <source>
        <dbReference type="ARBA" id="ARBA00022692"/>
    </source>
</evidence>
<comment type="caution">
    <text evidence="7">The sequence shown here is derived from an EMBL/GenBank/DDBJ whole genome shotgun (WGS) entry which is preliminary data.</text>
</comment>
<feature type="transmembrane region" description="Helical" evidence="5">
    <location>
        <begin position="24"/>
        <end position="45"/>
    </location>
</feature>
<feature type="non-terminal residue" evidence="7">
    <location>
        <position position="245"/>
    </location>
</feature>
<dbReference type="GO" id="GO:0016020">
    <property type="term" value="C:membrane"/>
    <property type="evidence" value="ECO:0007669"/>
    <property type="project" value="UniProtKB-SubCell"/>
</dbReference>
<comment type="subcellular location">
    <subcellularLocation>
        <location evidence="1">Membrane</location>
        <topology evidence="1">Multi-pass membrane protein</topology>
    </subcellularLocation>
</comment>
<evidence type="ECO:0000256" key="5">
    <source>
        <dbReference type="SAM" id="Phobius"/>
    </source>
</evidence>
<reference evidence="7" key="1">
    <citation type="journal article" date="2020" name="Fungal Divers.">
        <title>Resolving the Mortierellaceae phylogeny through synthesis of multi-gene phylogenetics and phylogenomics.</title>
        <authorList>
            <person name="Vandepol N."/>
            <person name="Liber J."/>
            <person name="Desiro A."/>
            <person name="Na H."/>
            <person name="Kennedy M."/>
            <person name="Barry K."/>
            <person name="Grigoriev I.V."/>
            <person name="Miller A.N."/>
            <person name="O'Donnell K."/>
            <person name="Stajich J.E."/>
            <person name="Bonito G."/>
        </authorList>
    </citation>
    <scope>NUCLEOTIDE SEQUENCE</scope>
    <source>
        <strain evidence="7">MES-2147</strain>
    </source>
</reference>
<dbReference type="OrthoDB" id="102260at2759"/>
<gene>
    <name evidence="7" type="ORF">BGZ65_010597</name>
</gene>
<proteinExistence type="predicted"/>
<dbReference type="Proteomes" id="UP000749646">
    <property type="component" value="Unassembled WGS sequence"/>
</dbReference>
<keyword evidence="3 5" id="KW-1133">Transmembrane helix</keyword>
<evidence type="ECO:0000256" key="3">
    <source>
        <dbReference type="ARBA" id="ARBA00022989"/>
    </source>
</evidence>
<evidence type="ECO:0000259" key="6">
    <source>
        <dbReference type="Pfam" id="PF13886"/>
    </source>
</evidence>
<accession>A0A9P6IIY1</accession>
<name>A0A9P6IIY1_9FUNG</name>
<feature type="transmembrane region" description="Helical" evidence="5">
    <location>
        <begin position="77"/>
        <end position="94"/>
    </location>
</feature>
<keyword evidence="8" id="KW-1185">Reference proteome</keyword>
<evidence type="ECO:0000256" key="4">
    <source>
        <dbReference type="ARBA" id="ARBA00023136"/>
    </source>
</evidence>
<feature type="domain" description="TM7S3/TM198-like" evidence="6">
    <location>
        <begin position="20"/>
        <end position="193"/>
    </location>
</feature>
<sequence>MVITGTFLCSFATHKFKDAKYKKISLFLIGFYFYGGITYIAMVNLGVSSGAWLLVGSLSAAIILGSLRMIKPFKPAGAELLGPLTMHCAILWTLSWKPGGLFASKLAQGLMFGVLDVLGFAFVFIHGEQADQAAAGIGFPVLGAYVLGAGVDFFARTGFLQHADWFMNTKSDFDPTILVKTCVWWYFLITGLIGAWGYYGIKKQFKGGKGYQFYKKGSGYEYFTLLEVFWYNFRRLVCCGILNSD</sequence>
<evidence type="ECO:0000313" key="7">
    <source>
        <dbReference type="EMBL" id="KAF9921163.1"/>
    </source>
</evidence>
<organism evidence="7 8">
    <name type="scientific">Modicella reniformis</name>
    <dbReference type="NCBI Taxonomy" id="1440133"/>
    <lineage>
        <taxon>Eukaryota</taxon>
        <taxon>Fungi</taxon>
        <taxon>Fungi incertae sedis</taxon>
        <taxon>Mucoromycota</taxon>
        <taxon>Mortierellomycotina</taxon>
        <taxon>Mortierellomycetes</taxon>
        <taxon>Mortierellales</taxon>
        <taxon>Mortierellaceae</taxon>
        <taxon>Modicella</taxon>
    </lineage>
</organism>
<feature type="transmembrane region" description="Helical" evidence="5">
    <location>
        <begin position="106"/>
        <end position="125"/>
    </location>
</feature>
<evidence type="ECO:0000256" key="1">
    <source>
        <dbReference type="ARBA" id="ARBA00004141"/>
    </source>
</evidence>
<feature type="transmembrane region" description="Helical" evidence="5">
    <location>
        <begin position="51"/>
        <end position="70"/>
    </location>
</feature>
<dbReference type="EMBL" id="JAAAHW010011089">
    <property type="protein sequence ID" value="KAF9921163.1"/>
    <property type="molecule type" value="Genomic_DNA"/>
</dbReference>
<keyword evidence="2 5" id="KW-0812">Transmembrane</keyword>
<feature type="transmembrane region" description="Helical" evidence="5">
    <location>
        <begin position="137"/>
        <end position="157"/>
    </location>
</feature>
<feature type="transmembrane region" description="Helical" evidence="5">
    <location>
        <begin position="177"/>
        <end position="199"/>
    </location>
</feature>
<keyword evidence="4 5" id="KW-0472">Membrane</keyword>
<protein>
    <recommendedName>
        <fullName evidence="6">TM7S3/TM198-like domain-containing protein</fullName>
    </recommendedName>
</protein>
<dbReference type="InterPro" id="IPR025256">
    <property type="entry name" value="TM7S3/TM198-like_dom"/>
</dbReference>
<evidence type="ECO:0000313" key="8">
    <source>
        <dbReference type="Proteomes" id="UP000749646"/>
    </source>
</evidence>
<dbReference type="AlphaFoldDB" id="A0A9P6IIY1"/>